<dbReference type="GO" id="GO:0003677">
    <property type="term" value="F:DNA binding"/>
    <property type="evidence" value="ECO:0007669"/>
    <property type="project" value="InterPro"/>
</dbReference>
<reference evidence="3 4" key="1">
    <citation type="journal article" date="2017" name="Gigascience">
        <title>Genome sequence of the small brown planthopper, Laodelphax striatellus.</title>
        <authorList>
            <person name="Zhu J."/>
            <person name="Jiang F."/>
            <person name="Wang X."/>
            <person name="Yang P."/>
            <person name="Bao Y."/>
            <person name="Zhao W."/>
            <person name="Wang W."/>
            <person name="Lu H."/>
            <person name="Wang Q."/>
            <person name="Cui N."/>
            <person name="Li J."/>
            <person name="Chen X."/>
            <person name="Luo L."/>
            <person name="Yu J."/>
            <person name="Kang L."/>
            <person name="Cui F."/>
        </authorList>
    </citation>
    <scope>NUCLEOTIDE SEQUENCE [LARGE SCALE GENOMIC DNA]</scope>
    <source>
        <strain evidence="3">Lst14</strain>
    </source>
</reference>
<feature type="compositionally biased region" description="Basic and acidic residues" evidence="1">
    <location>
        <begin position="72"/>
        <end position="88"/>
    </location>
</feature>
<protein>
    <recommendedName>
        <fullName evidence="2">BESS domain-containing protein</fullName>
    </recommendedName>
</protein>
<dbReference type="EMBL" id="QKKF02017192">
    <property type="protein sequence ID" value="RZF41133.1"/>
    <property type="molecule type" value="Genomic_DNA"/>
</dbReference>
<name>A0A482X5X6_LAOST</name>
<keyword evidence="4" id="KW-1185">Reference proteome</keyword>
<comment type="caution">
    <text evidence="3">The sequence shown here is derived from an EMBL/GenBank/DDBJ whole genome shotgun (WGS) entry which is preliminary data.</text>
</comment>
<sequence length="238" mass="28114">MSAFCERDIVKVLWQKLRESHREAIRRQSLQKKSGQGALKNKPWTYQKQMEFLLPFMRNRKTTSNVQSEANEYAKEGGGEVEEPRQAEDQSVAAVENEVDNNFENTESLEIPVKKIRKENAFLETDKISPIGNLPRNKRGRHDPVEQFIKNCEMRAKQRDDARAKIAEENKAHMEKDALYQFFMSMYNTTKQLPASYQSYLKVGFRYYDRVPQRNPTQRCQMQLMERWVGFRYGTRSQ</sequence>
<dbReference type="AlphaFoldDB" id="A0A482X5X6"/>
<feature type="domain" description="BESS" evidence="2">
    <location>
        <begin position="177"/>
        <end position="203"/>
    </location>
</feature>
<evidence type="ECO:0000313" key="4">
    <source>
        <dbReference type="Proteomes" id="UP000291343"/>
    </source>
</evidence>
<dbReference type="InParanoid" id="A0A482X5X6"/>
<dbReference type="OrthoDB" id="6629411at2759"/>
<dbReference type="Pfam" id="PF02944">
    <property type="entry name" value="BESS"/>
    <property type="match status" value="1"/>
</dbReference>
<evidence type="ECO:0000259" key="2">
    <source>
        <dbReference type="Pfam" id="PF02944"/>
    </source>
</evidence>
<gene>
    <name evidence="3" type="ORF">LSTR_LSTR010785</name>
</gene>
<feature type="region of interest" description="Disordered" evidence="1">
    <location>
        <begin position="64"/>
        <end position="91"/>
    </location>
</feature>
<organism evidence="3 4">
    <name type="scientific">Laodelphax striatellus</name>
    <name type="common">Small brown planthopper</name>
    <name type="synonym">Delphax striatella</name>
    <dbReference type="NCBI Taxonomy" id="195883"/>
    <lineage>
        <taxon>Eukaryota</taxon>
        <taxon>Metazoa</taxon>
        <taxon>Ecdysozoa</taxon>
        <taxon>Arthropoda</taxon>
        <taxon>Hexapoda</taxon>
        <taxon>Insecta</taxon>
        <taxon>Pterygota</taxon>
        <taxon>Neoptera</taxon>
        <taxon>Paraneoptera</taxon>
        <taxon>Hemiptera</taxon>
        <taxon>Auchenorrhyncha</taxon>
        <taxon>Fulgoroidea</taxon>
        <taxon>Delphacidae</taxon>
        <taxon>Criomorphinae</taxon>
        <taxon>Laodelphax</taxon>
    </lineage>
</organism>
<dbReference type="FunCoup" id="A0A482X5X6">
    <property type="interactions" value="40"/>
</dbReference>
<proteinExistence type="predicted"/>
<accession>A0A482X5X6</accession>
<evidence type="ECO:0000313" key="3">
    <source>
        <dbReference type="EMBL" id="RZF41133.1"/>
    </source>
</evidence>
<evidence type="ECO:0000256" key="1">
    <source>
        <dbReference type="SAM" id="MobiDB-lite"/>
    </source>
</evidence>
<dbReference type="Proteomes" id="UP000291343">
    <property type="component" value="Unassembled WGS sequence"/>
</dbReference>
<dbReference type="InterPro" id="IPR004210">
    <property type="entry name" value="BESS_motif"/>
</dbReference>